<dbReference type="InterPro" id="IPR007991">
    <property type="entry name" value="RNA_pol_I_trans_ini_fac_RRN3"/>
</dbReference>
<comment type="similarity">
    <text evidence="1">Belongs to the RRN3 family.</text>
</comment>
<dbReference type="AlphaFoldDB" id="A0A131XCX7"/>
<feature type="compositionally biased region" description="Acidic residues" evidence="2">
    <location>
        <begin position="544"/>
        <end position="564"/>
    </location>
</feature>
<accession>A0A131XCX7</accession>
<name>A0A131XCX7_9ACAR</name>
<dbReference type="GO" id="GO:0001042">
    <property type="term" value="F:RNA polymerase I core binding"/>
    <property type="evidence" value="ECO:0007669"/>
    <property type="project" value="TreeGrafter"/>
</dbReference>
<reference evidence="3" key="1">
    <citation type="journal article" date="2017" name="Ticks Tick Borne Dis.">
        <title>An insight into the sialome of Hyalomma excavatum.</title>
        <authorList>
            <person name="Ribeiro J.M."/>
            <person name="Slovak M."/>
            <person name="Francischetti I.M."/>
        </authorList>
    </citation>
    <scope>NUCLEOTIDE SEQUENCE</scope>
    <source>
        <strain evidence="3">Samish</strain>
        <tissue evidence="3">Salivary glands</tissue>
    </source>
</reference>
<keyword evidence="3" id="KW-0396">Initiation factor</keyword>
<evidence type="ECO:0000256" key="2">
    <source>
        <dbReference type="SAM" id="MobiDB-lite"/>
    </source>
</evidence>
<dbReference type="PANTHER" id="PTHR12790:SF0">
    <property type="entry name" value="RNA POLYMERASE I-SPECIFIC TRANSCRIPTION INITIATION FACTOR RRN3-RELATED"/>
    <property type="match status" value="1"/>
</dbReference>
<evidence type="ECO:0000313" key="3">
    <source>
        <dbReference type="EMBL" id="JAP65484.1"/>
    </source>
</evidence>
<protein>
    <submittedName>
        <fullName evidence="3">Putative rna polymerase i specific transcription initiation factor rrn3</fullName>
    </submittedName>
</protein>
<evidence type="ECO:0000256" key="1">
    <source>
        <dbReference type="ARBA" id="ARBA00010098"/>
    </source>
</evidence>
<dbReference type="EMBL" id="GEFH01003097">
    <property type="protein sequence ID" value="JAP65484.1"/>
    <property type="molecule type" value="mRNA"/>
</dbReference>
<dbReference type="PANTHER" id="PTHR12790">
    <property type="entry name" value="TRANSCRIPTION INITIATION FACTOR IA RRN3"/>
    <property type="match status" value="1"/>
</dbReference>
<keyword evidence="3" id="KW-0648">Protein biosynthesis</keyword>
<dbReference type="GO" id="GO:0006361">
    <property type="term" value="P:transcription initiation at RNA polymerase I promoter"/>
    <property type="evidence" value="ECO:0007669"/>
    <property type="project" value="InterPro"/>
</dbReference>
<dbReference type="GO" id="GO:0003743">
    <property type="term" value="F:translation initiation factor activity"/>
    <property type="evidence" value="ECO:0007669"/>
    <property type="project" value="UniProtKB-KW"/>
</dbReference>
<feature type="region of interest" description="Disordered" evidence="2">
    <location>
        <begin position="543"/>
        <end position="574"/>
    </location>
</feature>
<dbReference type="GO" id="GO:0001181">
    <property type="term" value="F:RNA polymerase I general transcription initiation factor activity"/>
    <property type="evidence" value="ECO:0007669"/>
    <property type="project" value="InterPro"/>
</dbReference>
<dbReference type="Pfam" id="PF05327">
    <property type="entry name" value="RRN3"/>
    <property type="match status" value="1"/>
</dbReference>
<dbReference type="GO" id="GO:0005634">
    <property type="term" value="C:nucleus"/>
    <property type="evidence" value="ECO:0007669"/>
    <property type="project" value="TreeGrafter"/>
</dbReference>
<proteinExistence type="evidence at transcript level"/>
<sequence length="598" mass="67957">MSTTSILKKRGPPTSTAPVVENRVGFKIPTADNIDVQAAFAEANKSNVMDSNYRQLINVLKSPDTDDEALVRLLKRIKNSAPQIERHNDEVLDCVLKINLLKRSVHVIDAFSQLACDMVFIHPAFLRSIVVALLGTFMSPEATSKDVPEREEKLERLHALFRLLFKLVPTAPTRFIEILAEVFPYMKRDGIQQASLVGHLLRMTSYIPDHRLELLQLITHKALQIDLHCPKDEISGAELEDEDDAMEGDDIFEMEKVSGTDSERMQHPLADILDQVLNQFYLHFQKHCNVKDGGDMSKLDWEKTKVLFKDFLTIFDKIVLPTHKCCHVQFLLFYLCSFRPAALGVAFLDYLWKKVQNPATSCIVRQASAFYIGSFLARAKYVPISTVCDSLSLMCQWAHGYVASLNDSGFCQPQHDIQRHGTFYAVCQTVFYVFAFHHKAIADGAKGLQYLRELNLEALVMCPLNPLKACLPAVVKQFASIARHYQLVYCYSVIERNQRLALPTAGGDTLYGDVVLDAFFPFDPYVLKRTGKWIEPLYRKFEKSDDDDDDDADLDDEPEDDEDELMCKSPKSPSYVTEMFSYGASPGFKRSLSFNHHR</sequence>
<organism evidence="3">
    <name type="scientific">Hyalomma excavatum</name>
    <dbReference type="NCBI Taxonomy" id="257692"/>
    <lineage>
        <taxon>Eukaryota</taxon>
        <taxon>Metazoa</taxon>
        <taxon>Ecdysozoa</taxon>
        <taxon>Arthropoda</taxon>
        <taxon>Chelicerata</taxon>
        <taxon>Arachnida</taxon>
        <taxon>Acari</taxon>
        <taxon>Parasitiformes</taxon>
        <taxon>Ixodida</taxon>
        <taxon>Ixodoidea</taxon>
        <taxon>Ixodidae</taxon>
        <taxon>Hyalomminae</taxon>
        <taxon>Hyalomma</taxon>
    </lineage>
</organism>